<dbReference type="InterPro" id="IPR036282">
    <property type="entry name" value="Glutathione-S-Trfase_C_sf"/>
</dbReference>
<dbReference type="GO" id="GO:0016020">
    <property type="term" value="C:membrane"/>
    <property type="evidence" value="ECO:0007669"/>
    <property type="project" value="UniProtKB-SubCell"/>
</dbReference>
<name>A0A8H6BP27_DEKBR</name>
<dbReference type="GO" id="GO:0005783">
    <property type="term" value="C:endoplasmic reticulum"/>
    <property type="evidence" value="ECO:0007669"/>
    <property type="project" value="TreeGrafter"/>
</dbReference>
<dbReference type="InterPro" id="IPR010987">
    <property type="entry name" value="Glutathione-S-Trfase_C-like"/>
</dbReference>
<dbReference type="SFLD" id="SFLDS00019">
    <property type="entry name" value="Glutathione_Transferase_(cytos"/>
    <property type="match status" value="1"/>
</dbReference>
<dbReference type="PANTHER" id="PTHR13396:SF5">
    <property type="entry name" value="NEDD4 FAMILY INTERACTING PROTEIN"/>
    <property type="match status" value="1"/>
</dbReference>
<dbReference type="InterPro" id="IPR040079">
    <property type="entry name" value="Glutathione_S-Trfase"/>
</dbReference>
<dbReference type="PANTHER" id="PTHR13396">
    <property type="entry name" value="NEDD4 FAMILY INTERACTING PROTEIN 1/2"/>
    <property type="match status" value="1"/>
</dbReference>
<evidence type="ECO:0008006" key="11">
    <source>
        <dbReference type="Google" id="ProtNLM"/>
    </source>
</evidence>
<protein>
    <recommendedName>
        <fullName evidence="11">Glutathione transferase</fullName>
    </recommendedName>
</protein>
<dbReference type="SUPFAM" id="SSF52833">
    <property type="entry name" value="Thioredoxin-like"/>
    <property type="match status" value="1"/>
</dbReference>
<dbReference type="InterPro" id="IPR004046">
    <property type="entry name" value="GST_C"/>
</dbReference>
<dbReference type="GO" id="GO:0031398">
    <property type="term" value="P:positive regulation of protein ubiquitination"/>
    <property type="evidence" value="ECO:0007669"/>
    <property type="project" value="TreeGrafter"/>
</dbReference>
<evidence type="ECO:0000259" key="7">
    <source>
        <dbReference type="PROSITE" id="PS50404"/>
    </source>
</evidence>
<reference evidence="9 10" key="1">
    <citation type="journal article" date="2020" name="Appl. Microbiol. Biotechnol.">
        <title>Targeted gene deletion in Brettanomyces bruxellensis with an expression-free CRISPR-Cas9 system.</title>
        <authorList>
            <person name="Varela C."/>
            <person name="Bartel C."/>
            <person name="Onetto C."/>
            <person name="Borneman A."/>
        </authorList>
    </citation>
    <scope>NUCLEOTIDE SEQUENCE [LARGE SCALE GENOMIC DNA]</scope>
    <source>
        <strain evidence="9 10">AWRI1613</strain>
    </source>
</reference>
<feature type="compositionally biased region" description="Polar residues" evidence="5">
    <location>
        <begin position="226"/>
        <end position="264"/>
    </location>
</feature>
<accession>A0A8H6BP27</accession>
<feature type="domain" description="GST C-terminal" evidence="8">
    <location>
        <begin position="86"/>
        <end position="207"/>
    </location>
</feature>
<dbReference type="AlphaFoldDB" id="A0A8H6BP27"/>
<evidence type="ECO:0000256" key="2">
    <source>
        <dbReference type="ARBA" id="ARBA00022692"/>
    </source>
</evidence>
<feature type="domain" description="GST N-terminal" evidence="7">
    <location>
        <begin position="1"/>
        <end position="78"/>
    </location>
</feature>
<keyword evidence="2 6" id="KW-0812">Transmembrane</keyword>
<evidence type="ECO:0000256" key="6">
    <source>
        <dbReference type="SAM" id="Phobius"/>
    </source>
</evidence>
<evidence type="ECO:0000256" key="4">
    <source>
        <dbReference type="ARBA" id="ARBA00023136"/>
    </source>
</evidence>
<keyword evidence="3 6" id="KW-1133">Transmembrane helix</keyword>
<dbReference type="GO" id="GO:0007034">
    <property type="term" value="P:vacuolar transport"/>
    <property type="evidence" value="ECO:0007669"/>
    <property type="project" value="InterPro"/>
</dbReference>
<dbReference type="GO" id="GO:0030001">
    <property type="term" value="P:metal ion transport"/>
    <property type="evidence" value="ECO:0007669"/>
    <property type="project" value="InterPro"/>
</dbReference>
<evidence type="ECO:0000313" key="10">
    <source>
        <dbReference type="Proteomes" id="UP000568158"/>
    </source>
</evidence>
<dbReference type="Pfam" id="PF02798">
    <property type="entry name" value="GST_N"/>
    <property type="match status" value="1"/>
</dbReference>
<dbReference type="InterPro" id="IPR019325">
    <property type="entry name" value="NEDD4/Bsd2"/>
</dbReference>
<feature type="region of interest" description="Disordered" evidence="5">
    <location>
        <begin position="224"/>
        <end position="275"/>
    </location>
</feature>
<dbReference type="Pfam" id="PF10176">
    <property type="entry name" value="NEDD4_Bsd2"/>
    <property type="match status" value="1"/>
</dbReference>
<dbReference type="CDD" id="cd22212">
    <property type="entry name" value="NDFIP-like"/>
    <property type="match status" value="1"/>
</dbReference>
<comment type="subcellular location">
    <subcellularLocation>
        <location evidence="1">Membrane</location>
        <topology evidence="1">Multi-pass membrane protein</topology>
    </subcellularLocation>
</comment>
<dbReference type="PROSITE" id="PS50405">
    <property type="entry name" value="GST_CTER"/>
    <property type="match status" value="1"/>
</dbReference>
<dbReference type="InterPro" id="IPR036249">
    <property type="entry name" value="Thioredoxin-like_sf"/>
</dbReference>
<dbReference type="Pfam" id="PF00043">
    <property type="entry name" value="GST_C"/>
    <property type="match status" value="1"/>
</dbReference>
<evidence type="ECO:0000256" key="3">
    <source>
        <dbReference type="ARBA" id="ARBA00022989"/>
    </source>
</evidence>
<dbReference type="EMBL" id="JABCYN010000011">
    <property type="protein sequence ID" value="KAF6014982.1"/>
    <property type="molecule type" value="Genomic_DNA"/>
</dbReference>
<dbReference type="Proteomes" id="UP000568158">
    <property type="component" value="Unassembled WGS sequence"/>
</dbReference>
<dbReference type="InterPro" id="IPR004045">
    <property type="entry name" value="Glutathione_S-Trfase_N"/>
</dbReference>
<dbReference type="GO" id="GO:0005794">
    <property type="term" value="C:Golgi apparatus"/>
    <property type="evidence" value="ECO:0007669"/>
    <property type="project" value="TreeGrafter"/>
</dbReference>
<dbReference type="Gene3D" id="3.40.30.10">
    <property type="entry name" value="Glutaredoxin"/>
    <property type="match status" value="1"/>
</dbReference>
<dbReference type="GO" id="GO:0006511">
    <property type="term" value="P:ubiquitin-dependent protein catabolic process"/>
    <property type="evidence" value="ECO:0007669"/>
    <property type="project" value="TreeGrafter"/>
</dbReference>
<dbReference type="SUPFAM" id="SSF47616">
    <property type="entry name" value="GST C-terminal domain-like"/>
    <property type="match status" value="1"/>
</dbReference>
<sequence length="550" mass="60847">MAESGAVYLLSFSPRSTLLPPLIEYLNLDIKISDRDDPEYKAAFPLNKAPAFKSKDGWKLHEAMAILQYIVSLKPESCQYKFYGNNEREKAKVWQWVSFANSDCIRILADYLYHSTTEEEKKAAAANVTKAANEFEDQLKQTKYLAGAECTLADIFCVNLFALGVDRLFNKEFFAKYPLIHRWFREVCDNDPILSPTLKVHRKSLPTMPAGQGREDSQIEMDEMDSTATVSTHADGDTQTGAGNSSEQVVTSSTHENPTVSQYEASIGGSGHNEEIANEVGGETVSEYSVASRLRSTVRHLVHNTLRDAPLLRFIYKSNRYNHLGQSDHPVGESNDGVFSNMSAKPTVGENSDVTEELPTYEDALEDPAPPYWESSIMAGFEDEIFVDGLPVGNIVSFLWNMIVSITFQFIGFVITYLLHTCHGAKNGSQAGLGVTLFSFGWTILPYSSSSAFAPGDGGQRFEPENPSSVDIDDTMTLKGSLDGFESSLPSTTEAAAAASAAQSSISHDMVFSYMLMALGSIIFFKAIYDFWCVRRKEYRIIHSTDTSAV</sequence>
<feature type="transmembrane region" description="Helical" evidence="6">
    <location>
        <begin position="431"/>
        <end position="449"/>
    </location>
</feature>
<dbReference type="FunFam" id="3.40.30.10:FF:000142">
    <property type="entry name" value="Elongation factor 1 gamma"/>
    <property type="match status" value="1"/>
</dbReference>
<dbReference type="Gene3D" id="1.20.1050.10">
    <property type="match status" value="1"/>
</dbReference>
<evidence type="ECO:0000256" key="1">
    <source>
        <dbReference type="ARBA" id="ARBA00004141"/>
    </source>
</evidence>
<comment type="caution">
    <text evidence="9">The sequence shown here is derived from an EMBL/GenBank/DDBJ whole genome shotgun (WGS) entry which is preliminary data.</text>
</comment>
<keyword evidence="4 6" id="KW-0472">Membrane</keyword>
<feature type="transmembrane region" description="Helical" evidence="6">
    <location>
        <begin position="511"/>
        <end position="532"/>
    </location>
</feature>
<feature type="transmembrane region" description="Helical" evidence="6">
    <location>
        <begin position="398"/>
        <end position="419"/>
    </location>
</feature>
<evidence type="ECO:0000256" key="5">
    <source>
        <dbReference type="SAM" id="MobiDB-lite"/>
    </source>
</evidence>
<organism evidence="9 10">
    <name type="scientific">Dekkera bruxellensis</name>
    <name type="common">Brettanomyces custersii</name>
    <dbReference type="NCBI Taxonomy" id="5007"/>
    <lineage>
        <taxon>Eukaryota</taxon>
        <taxon>Fungi</taxon>
        <taxon>Dikarya</taxon>
        <taxon>Ascomycota</taxon>
        <taxon>Saccharomycotina</taxon>
        <taxon>Pichiomycetes</taxon>
        <taxon>Pichiales</taxon>
        <taxon>Pichiaceae</taxon>
        <taxon>Brettanomyces</taxon>
    </lineage>
</organism>
<gene>
    <name evidence="9" type="ORF">HII12_001035</name>
</gene>
<dbReference type="PROSITE" id="PS50404">
    <property type="entry name" value="GST_NTER"/>
    <property type="match status" value="1"/>
</dbReference>
<evidence type="ECO:0000313" key="9">
    <source>
        <dbReference type="EMBL" id="KAF6014982.1"/>
    </source>
</evidence>
<evidence type="ECO:0000259" key="8">
    <source>
        <dbReference type="PROSITE" id="PS50405"/>
    </source>
</evidence>
<proteinExistence type="predicted"/>
<dbReference type="GO" id="GO:0048471">
    <property type="term" value="C:perinuclear region of cytoplasm"/>
    <property type="evidence" value="ECO:0007669"/>
    <property type="project" value="TreeGrafter"/>
</dbReference>